<reference evidence="1 3" key="1">
    <citation type="journal article" date="2015" name="Genome Announc.">
        <title>Draft Genome Sequence of a Heterotrophic Facultative Anaerobic Thermophilic Bacterium, Ardenticatena maritima Strain 110ST.</title>
        <authorList>
            <person name="Kawaichi S."/>
            <person name="Yoshida T."/>
            <person name="Sako Y."/>
            <person name="Nakamura R."/>
        </authorList>
    </citation>
    <scope>NUCLEOTIDE SEQUENCE [LARGE SCALE GENOMIC DNA]</scope>
    <source>
        <strain evidence="1 3">110S</strain>
    </source>
</reference>
<evidence type="ECO:0000313" key="2">
    <source>
        <dbReference type="EMBL" id="KPL89699.1"/>
    </source>
</evidence>
<evidence type="ECO:0000313" key="4">
    <source>
        <dbReference type="Proteomes" id="UP000050502"/>
    </source>
</evidence>
<sequence>MVVVQPNQPERDVDARAWAVFTKAIELVGGPRGLIEHRRLTWLPSLMEAAYAVVLREEAHKSVDEIAAFLGLSTQAVRLMLQASTDAVLERLQGEGEEDSHRTHVAGGLAKLAYQALLREAPETP</sequence>
<dbReference type="STRING" id="872965.SE16_04705"/>
<dbReference type="Proteomes" id="UP000050502">
    <property type="component" value="Unassembled WGS sequence"/>
</dbReference>
<reference evidence="2 4" key="2">
    <citation type="submission" date="2015-07" db="EMBL/GenBank/DDBJ databases">
        <title>Whole genome sequence of Ardenticatena maritima DSM 23922.</title>
        <authorList>
            <person name="Hemp J."/>
            <person name="Ward L.M."/>
            <person name="Pace L.A."/>
            <person name="Fischer W.W."/>
        </authorList>
    </citation>
    <scope>NUCLEOTIDE SEQUENCE [LARGE SCALE GENOMIC DNA]</scope>
    <source>
        <strain evidence="2 4">110S</strain>
    </source>
</reference>
<gene>
    <name evidence="1" type="ORF">ARMA_0632</name>
    <name evidence="2" type="ORF">SE16_04705</name>
</gene>
<dbReference type="PANTHER" id="PTHR40727:SF1">
    <property type="entry name" value="BACTERIO-OPSIN ACTIVATOR"/>
    <property type="match status" value="1"/>
</dbReference>
<proteinExistence type="predicted"/>
<dbReference type="InParanoid" id="A0A0M8K7S4"/>
<name>A0A0M8K7S4_9CHLR</name>
<comment type="caution">
    <text evidence="1">The sequence shown here is derived from an EMBL/GenBank/DDBJ whole genome shotgun (WGS) entry which is preliminary data.</text>
</comment>
<dbReference type="NCBIfam" id="TIGR03879">
    <property type="entry name" value="near_KaiC_dom"/>
    <property type="match status" value="1"/>
</dbReference>
<accession>A0A0M8K7S4</accession>
<dbReference type="EMBL" id="LGKN01000003">
    <property type="protein sequence ID" value="KPL89699.1"/>
    <property type="molecule type" value="Genomic_DNA"/>
</dbReference>
<dbReference type="AlphaFoldDB" id="A0A0M8K7S4"/>
<dbReference type="EMBL" id="BBZA01000037">
    <property type="protein sequence ID" value="GAP62209.1"/>
    <property type="molecule type" value="Genomic_DNA"/>
</dbReference>
<reference evidence="3" key="3">
    <citation type="submission" date="2015-08" db="EMBL/GenBank/DDBJ databases">
        <title>Draft Genome Sequence of a Heterotrophic Facultative Anaerobic Bacterium Ardenticatena maritima Strain 110S.</title>
        <authorList>
            <person name="Kawaichi S."/>
            <person name="Yoshida T."/>
            <person name="Sako Y."/>
            <person name="Nakamura R."/>
        </authorList>
    </citation>
    <scope>NUCLEOTIDE SEQUENCE [LARGE SCALE GENOMIC DNA]</scope>
    <source>
        <strain evidence="3">110S</strain>
    </source>
</reference>
<dbReference type="OrthoDB" id="5372654at2"/>
<organism evidence="1 3">
    <name type="scientific">Ardenticatena maritima</name>
    <dbReference type="NCBI Taxonomy" id="872965"/>
    <lineage>
        <taxon>Bacteria</taxon>
        <taxon>Bacillati</taxon>
        <taxon>Chloroflexota</taxon>
        <taxon>Ardenticatenia</taxon>
        <taxon>Ardenticatenales</taxon>
        <taxon>Ardenticatenaceae</taxon>
        <taxon>Ardenticatena</taxon>
    </lineage>
</organism>
<dbReference type="PANTHER" id="PTHR40727">
    <property type="entry name" value="TRANSCRIPTION REGULATOR, ENCODED NEXT TO RECA SUPERFAMILY ATPASE-RELATED"/>
    <property type="match status" value="1"/>
</dbReference>
<dbReference type="Proteomes" id="UP000037784">
    <property type="component" value="Unassembled WGS sequence"/>
</dbReference>
<evidence type="ECO:0000313" key="1">
    <source>
        <dbReference type="EMBL" id="GAP62209.1"/>
    </source>
</evidence>
<keyword evidence="3" id="KW-1185">Reference proteome</keyword>
<dbReference type="InterPro" id="IPR022285">
    <property type="entry name" value="CHP03879_regulat_dom_put"/>
</dbReference>
<protein>
    <submittedName>
        <fullName evidence="2">Regulator</fullName>
    </submittedName>
</protein>
<evidence type="ECO:0000313" key="3">
    <source>
        <dbReference type="Proteomes" id="UP000037784"/>
    </source>
</evidence>
<dbReference type="RefSeq" id="WP_054492127.1">
    <property type="nucleotide sequence ID" value="NZ_BBZA01000037.1"/>
</dbReference>